<reference evidence="3" key="2">
    <citation type="submission" date="2019-06" db="EMBL/GenBank/DDBJ databases">
        <title>Co-occurence of chitin degradation, pigmentation and bioactivity in marine Pseudoalteromonas.</title>
        <authorList>
            <person name="Sonnenschein E.C."/>
            <person name="Bech P.K."/>
        </authorList>
    </citation>
    <scope>NUCLEOTIDE SEQUENCE [LARGE SCALE GENOMIC DNA]</scope>
    <source>
        <strain evidence="3">S2676</strain>
    </source>
</reference>
<accession>A0A5S3WMD3</accession>
<dbReference type="Pfam" id="PF07603">
    <property type="entry name" value="Lcl_C"/>
    <property type="match status" value="1"/>
</dbReference>
<comment type="caution">
    <text evidence="2">The sequence shown here is derived from an EMBL/GenBank/DDBJ whole genome shotgun (WGS) entry which is preliminary data.</text>
</comment>
<dbReference type="OrthoDB" id="9815730at2"/>
<reference evidence="2 3" key="1">
    <citation type="submission" date="2018-01" db="EMBL/GenBank/DDBJ databases">
        <authorList>
            <person name="Paulsen S."/>
            <person name="Gram L.K."/>
        </authorList>
    </citation>
    <scope>NUCLEOTIDE SEQUENCE [LARGE SCALE GENOMIC DNA]</scope>
    <source>
        <strain evidence="2 3">S2676</strain>
    </source>
</reference>
<dbReference type="RefSeq" id="WP_138550568.1">
    <property type="nucleotide sequence ID" value="NZ_PNCH01000013.1"/>
</dbReference>
<feature type="domain" description="Lcl C-terminal" evidence="1">
    <location>
        <begin position="53"/>
        <end position="209"/>
    </location>
</feature>
<dbReference type="InterPro" id="IPR011460">
    <property type="entry name" value="Lcl_C"/>
</dbReference>
<sequence>MIARLLMSLAAVFIVASVLWLDPAAPVAQPHPRFVKLDKHGSPLSPWQGPWSCVLDTAQQLVWEVKTDSENIHDGYWTYSWYLSGAPRTSDRARGEANLGDCYFETSRCDTQDLINRTRQTALCGLTQWRLPSAQELSSLVQAPARPGHAHIAQDFFPHMKHGDYWSADHSQPLSGHYRRFKQGALAVNFHTGEQYSLPYRNAAFVLLVADLPSEHHSSRISGVTHQPTTGN</sequence>
<organism evidence="2 3">
    <name type="scientific">Pseudoalteromonas rubra</name>
    <dbReference type="NCBI Taxonomy" id="43658"/>
    <lineage>
        <taxon>Bacteria</taxon>
        <taxon>Pseudomonadati</taxon>
        <taxon>Pseudomonadota</taxon>
        <taxon>Gammaproteobacteria</taxon>
        <taxon>Alteromonadales</taxon>
        <taxon>Pseudoalteromonadaceae</taxon>
        <taxon>Pseudoalteromonas</taxon>
    </lineage>
</organism>
<dbReference type="Proteomes" id="UP000310249">
    <property type="component" value="Unassembled WGS sequence"/>
</dbReference>
<dbReference type="EMBL" id="PNCI01000027">
    <property type="protein sequence ID" value="TMP28214.1"/>
    <property type="molecule type" value="Genomic_DNA"/>
</dbReference>
<protein>
    <recommendedName>
        <fullName evidence="1">Lcl C-terminal domain-containing protein</fullName>
    </recommendedName>
</protein>
<name>A0A5S3WMD3_9GAMM</name>
<gene>
    <name evidence="2" type="ORF">CWB99_12450</name>
</gene>
<dbReference type="AlphaFoldDB" id="A0A5S3WMD3"/>
<evidence type="ECO:0000259" key="1">
    <source>
        <dbReference type="Pfam" id="PF07603"/>
    </source>
</evidence>
<evidence type="ECO:0000313" key="3">
    <source>
        <dbReference type="Proteomes" id="UP000310249"/>
    </source>
</evidence>
<evidence type="ECO:0000313" key="2">
    <source>
        <dbReference type="EMBL" id="TMP28214.1"/>
    </source>
</evidence>
<proteinExistence type="predicted"/>